<dbReference type="EMBL" id="REGN01002810">
    <property type="protein sequence ID" value="RNA26029.1"/>
    <property type="molecule type" value="Genomic_DNA"/>
</dbReference>
<gene>
    <name evidence="2" type="ORF">BpHYR1_006712</name>
</gene>
<evidence type="ECO:0000313" key="3">
    <source>
        <dbReference type="Proteomes" id="UP000276133"/>
    </source>
</evidence>
<evidence type="ECO:0008006" key="4">
    <source>
        <dbReference type="Google" id="ProtNLM"/>
    </source>
</evidence>
<feature type="chain" id="PRO_5017977384" description="Secreted protein" evidence="1">
    <location>
        <begin position="20"/>
        <end position="77"/>
    </location>
</feature>
<evidence type="ECO:0000256" key="1">
    <source>
        <dbReference type="SAM" id="SignalP"/>
    </source>
</evidence>
<dbReference type="Proteomes" id="UP000276133">
    <property type="component" value="Unassembled WGS sequence"/>
</dbReference>
<comment type="caution">
    <text evidence="2">The sequence shown here is derived from an EMBL/GenBank/DDBJ whole genome shotgun (WGS) entry which is preliminary data.</text>
</comment>
<evidence type="ECO:0000313" key="2">
    <source>
        <dbReference type="EMBL" id="RNA26029.1"/>
    </source>
</evidence>
<sequence length="77" mass="8880">MRLIFFKLHSFALVHFVLCCSLPNPSSNNFKILQCSFAMSTSKAASVKRFSVDVYFFHRINCFGAHRTLFACHFQIV</sequence>
<reference evidence="2 3" key="1">
    <citation type="journal article" date="2018" name="Sci. Rep.">
        <title>Genomic signatures of local adaptation to the degree of environmental predictability in rotifers.</title>
        <authorList>
            <person name="Franch-Gras L."/>
            <person name="Hahn C."/>
            <person name="Garcia-Roger E.M."/>
            <person name="Carmona M.J."/>
            <person name="Serra M."/>
            <person name="Gomez A."/>
        </authorList>
    </citation>
    <scope>NUCLEOTIDE SEQUENCE [LARGE SCALE GENOMIC DNA]</scope>
    <source>
        <strain evidence="2">HYR1</strain>
    </source>
</reference>
<proteinExistence type="predicted"/>
<dbReference type="AlphaFoldDB" id="A0A3M7RRD7"/>
<organism evidence="2 3">
    <name type="scientific">Brachionus plicatilis</name>
    <name type="common">Marine rotifer</name>
    <name type="synonym">Brachionus muelleri</name>
    <dbReference type="NCBI Taxonomy" id="10195"/>
    <lineage>
        <taxon>Eukaryota</taxon>
        <taxon>Metazoa</taxon>
        <taxon>Spiralia</taxon>
        <taxon>Gnathifera</taxon>
        <taxon>Rotifera</taxon>
        <taxon>Eurotatoria</taxon>
        <taxon>Monogononta</taxon>
        <taxon>Pseudotrocha</taxon>
        <taxon>Ploima</taxon>
        <taxon>Brachionidae</taxon>
        <taxon>Brachionus</taxon>
    </lineage>
</organism>
<keyword evidence="1" id="KW-0732">Signal</keyword>
<accession>A0A3M7RRD7</accession>
<name>A0A3M7RRD7_BRAPC</name>
<feature type="signal peptide" evidence="1">
    <location>
        <begin position="1"/>
        <end position="19"/>
    </location>
</feature>
<dbReference type="OrthoDB" id="6129702at2759"/>
<protein>
    <recommendedName>
        <fullName evidence="4">Secreted protein</fullName>
    </recommendedName>
</protein>
<keyword evidence="3" id="KW-1185">Reference proteome</keyword>